<protein>
    <submittedName>
        <fullName evidence="2">Uncharacterized protein</fullName>
    </submittedName>
</protein>
<evidence type="ECO:0000313" key="2">
    <source>
        <dbReference type="EMBL" id="CAG7718252.1"/>
    </source>
</evidence>
<organism evidence="2 3">
    <name type="scientific">Allacma fusca</name>
    <dbReference type="NCBI Taxonomy" id="39272"/>
    <lineage>
        <taxon>Eukaryota</taxon>
        <taxon>Metazoa</taxon>
        <taxon>Ecdysozoa</taxon>
        <taxon>Arthropoda</taxon>
        <taxon>Hexapoda</taxon>
        <taxon>Collembola</taxon>
        <taxon>Symphypleona</taxon>
        <taxon>Sminthuridae</taxon>
        <taxon>Allacma</taxon>
    </lineage>
</organism>
<reference evidence="2" key="1">
    <citation type="submission" date="2021-06" db="EMBL/GenBank/DDBJ databases">
        <authorList>
            <person name="Hodson N. C."/>
            <person name="Mongue J. A."/>
            <person name="Jaron S. K."/>
        </authorList>
    </citation>
    <scope>NUCLEOTIDE SEQUENCE</scope>
</reference>
<dbReference type="EMBL" id="CAJVCH010051953">
    <property type="protein sequence ID" value="CAG7718252.1"/>
    <property type="molecule type" value="Genomic_DNA"/>
</dbReference>
<feature type="non-terminal residue" evidence="2">
    <location>
        <position position="1"/>
    </location>
</feature>
<evidence type="ECO:0000313" key="3">
    <source>
        <dbReference type="Proteomes" id="UP000708208"/>
    </source>
</evidence>
<sequence length="453" mass="53018">VDEKDQWCKLHFYEYLEHLTNVWQTPGNINTFLTSEEFLKEFTGIVDFRLQNFYLKNDFHVSEFLHMCYVVIRLFKSNNIYETFNVSSGQLIDRALNQLLLKTKSKEWNIVEILTRSEAETLFKEFRLAGFTQRWESSWVTKLANVFDILTDMPDDLEGNHNDPAAIQNENRAIPHRFHDVIDHPQEILKRSHVIQTNHFGIICNPLDVEVELHGRELPNELHGSQNEPENIRNVPHDIRDELHVNKYDSHAIRHALHGIQMNHQHIPNELHGIQNDPQDISEELRNMQQEPNEMLHGSHKVQSHYEMQDQTQGIPSEPDGIHNKYETMQNQLQDILDNSQGTPDQPEVKQIKPKVTKKKHEVKPQQSEVIDAQSNASNDQPQNFQNELAVQQDQHDITVDYTRDEIQVISLADIPEQPNDIQLEVINNTVESRNIEHSRPRRYKKKSCCDCI</sequence>
<dbReference type="Proteomes" id="UP000708208">
    <property type="component" value="Unassembled WGS sequence"/>
</dbReference>
<keyword evidence="3" id="KW-1185">Reference proteome</keyword>
<feature type="compositionally biased region" description="Polar residues" evidence="1">
    <location>
        <begin position="366"/>
        <end position="382"/>
    </location>
</feature>
<evidence type="ECO:0000256" key="1">
    <source>
        <dbReference type="SAM" id="MobiDB-lite"/>
    </source>
</evidence>
<name>A0A8J2JGA9_9HEXA</name>
<feature type="region of interest" description="Disordered" evidence="1">
    <location>
        <begin position="337"/>
        <end position="382"/>
    </location>
</feature>
<feature type="compositionally biased region" description="Basic residues" evidence="1">
    <location>
        <begin position="352"/>
        <end position="362"/>
    </location>
</feature>
<gene>
    <name evidence="2" type="ORF">AFUS01_LOCUS7656</name>
</gene>
<accession>A0A8J2JGA9</accession>
<dbReference type="AlphaFoldDB" id="A0A8J2JGA9"/>
<proteinExistence type="predicted"/>
<comment type="caution">
    <text evidence="2">The sequence shown here is derived from an EMBL/GenBank/DDBJ whole genome shotgun (WGS) entry which is preliminary data.</text>
</comment>